<proteinExistence type="predicted"/>
<dbReference type="SMART" id="SM00554">
    <property type="entry name" value="FAS1"/>
    <property type="match status" value="1"/>
</dbReference>
<dbReference type="InterPro" id="IPR036378">
    <property type="entry name" value="FAS1_dom_sf"/>
</dbReference>
<dbReference type="STRING" id="935700.jaqu_00980"/>
<name>A0A0D1EKP7_9RHOB</name>
<dbReference type="RefSeq" id="WP_084629217.1">
    <property type="nucleotide sequence ID" value="NZ_FZPF01000010.1"/>
</dbReference>
<dbReference type="PANTHER" id="PTHR10900:SF77">
    <property type="entry name" value="FI19380P1"/>
    <property type="match status" value="1"/>
</dbReference>
<dbReference type="EMBL" id="JYFE01000003">
    <property type="protein sequence ID" value="KIT18164.1"/>
    <property type="molecule type" value="Genomic_DNA"/>
</dbReference>
<keyword evidence="1" id="KW-0732">Signal</keyword>
<dbReference type="InterPro" id="IPR000782">
    <property type="entry name" value="FAS1_domain"/>
</dbReference>
<organism evidence="3 4">
    <name type="scientific">Jannaschia aquimarina</name>
    <dbReference type="NCBI Taxonomy" id="935700"/>
    <lineage>
        <taxon>Bacteria</taxon>
        <taxon>Pseudomonadati</taxon>
        <taxon>Pseudomonadota</taxon>
        <taxon>Alphaproteobacteria</taxon>
        <taxon>Rhodobacterales</taxon>
        <taxon>Roseobacteraceae</taxon>
        <taxon>Jannaschia</taxon>
    </lineage>
</organism>
<feature type="domain" description="FAS1" evidence="2">
    <location>
        <begin position="19"/>
        <end position="158"/>
    </location>
</feature>
<evidence type="ECO:0000313" key="3">
    <source>
        <dbReference type="EMBL" id="KIT18164.1"/>
    </source>
</evidence>
<evidence type="ECO:0000256" key="1">
    <source>
        <dbReference type="SAM" id="SignalP"/>
    </source>
</evidence>
<dbReference type="OrthoDB" id="9800666at2"/>
<dbReference type="Gene3D" id="2.30.180.10">
    <property type="entry name" value="FAS1 domain"/>
    <property type="match status" value="1"/>
</dbReference>
<dbReference type="SUPFAM" id="SSF82153">
    <property type="entry name" value="FAS1 domain"/>
    <property type="match status" value="1"/>
</dbReference>
<dbReference type="Proteomes" id="UP000032232">
    <property type="component" value="Unassembled WGS sequence"/>
</dbReference>
<feature type="chain" id="PRO_5002245515" evidence="1">
    <location>
        <begin position="20"/>
        <end position="181"/>
    </location>
</feature>
<sequence>MTHLKAAAFAVIAAAPAGASSVIEVARAYARLGTLVTAIEAADLADMLAGPGPFTLYAPTDDAFADLPAGSVEALLDPANGDSLNRIVLYHVDDRALRSTDLPGGTIRVRTMLESARLCVTNDRDGVRLADSTQQEARVVEADVQADNGVIHVIDKVLVPGGLLDCESREWVIRPQARGAP</sequence>
<comment type="caution">
    <text evidence="3">The sequence shown here is derived from an EMBL/GenBank/DDBJ whole genome shotgun (WGS) entry which is preliminary data.</text>
</comment>
<dbReference type="PANTHER" id="PTHR10900">
    <property type="entry name" value="PERIOSTIN-RELATED"/>
    <property type="match status" value="1"/>
</dbReference>
<dbReference type="PATRIC" id="fig|935700.4.peg.103"/>
<protein>
    <submittedName>
        <fullName evidence="3">Immunogenic protein MPT70</fullName>
    </submittedName>
</protein>
<feature type="signal peptide" evidence="1">
    <location>
        <begin position="1"/>
        <end position="19"/>
    </location>
</feature>
<dbReference type="FunFam" id="2.30.180.10:FF:000032">
    <property type="entry name" value="Fasciclin domain-containing protein, putative"/>
    <property type="match status" value="1"/>
</dbReference>
<dbReference type="InterPro" id="IPR050904">
    <property type="entry name" value="Adhesion/Biosynth-related"/>
</dbReference>
<gene>
    <name evidence="3" type="ORF">jaqu_00980</name>
</gene>
<evidence type="ECO:0000259" key="2">
    <source>
        <dbReference type="PROSITE" id="PS50213"/>
    </source>
</evidence>
<reference evidence="3 4" key="1">
    <citation type="submission" date="2015-02" db="EMBL/GenBank/DDBJ databases">
        <title>Genome Sequence of Jannaschia aquimarina DSM28248, a member of the Roseobacter clade.</title>
        <authorList>
            <person name="Voget S."/>
            <person name="Daniel R."/>
        </authorList>
    </citation>
    <scope>NUCLEOTIDE SEQUENCE [LARGE SCALE GENOMIC DNA]</scope>
    <source>
        <strain evidence="3 4">GSW-M26</strain>
    </source>
</reference>
<dbReference type="AlphaFoldDB" id="A0A0D1EKP7"/>
<keyword evidence="4" id="KW-1185">Reference proteome</keyword>
<dbReference type="PROSITE" id="PS50213">
    <property type="entry name" value="FAS1"/>
    <property type="match status" value="1"/>
</dbReference>
<dbReference type="Pfam" id="PF02469">
    <property type="entry name" value="Fasciclin"/>
    <property type="match status" value="1"/>
</dbReference>
<evidence type="ECO:0000313" key="4">
    <source>
        <dbReference type="Proteomes" id="UP000032232"/>
    </source>
</evidence>
<accession>A0A0D1EKP7</accession>